<accession>A0A4V6A1D8</accession>
<feature type="compositionally biased region" description="Basic residues" evidence="1">
    <location>
        <begin position="342"/>
        <end position="351"/>
    </location>
</feature>
<feature type="region of interest" description="Disordered" evidence="1">
    <location>
        <begin position="308"/>
        <end position="357"/>
    </location>
</feature>
<gene>
    <name evidence="2" type="ORF">D5086_0000297780</name>
</gene>
<evidence type="ECO:0008006" key="3">
    <source>
        <dbReference type="Google" id="ProtNLM"/>
    </source>
</evidence>
<organism evidence="2">
    <name type="scientific">Populus alba</name>
    <name type="common">White poplar</name>
    <dbReference type="NCBI Taxonomy" id="43335"/>
    <lineage>
        <taxon>Eukaryota</taxon>
        <taxon>Viridiplantae</taxon>
        <taxon>Streptophyta</taxon>
        <taxon>Embryophyta</taxon>
        <taxon>Tracheophyta</taxon>
        <taxon>Spermatophyta</taxon>
        <taxon>Magnoliopsida</taxon>
        <taxon>eudicotyledons</taxon>
        <taxon>Gunneridae</taxon>
        <taxon>Pentapetalae</taxon>
        <taxon>rosids</taxon>
        <taxon>fabids</taxon>
        <taxon>Malpighiales</taxon>
        <taxon>Salicaceae</taxon>
        <taxon>Saliceae</taxon>
        <taxon>Populus</taxon>
    </lineage>
</organism>
<evidence type="ECO:0000256" key="1">
    <source>
        <dbReference type="SAM" id="MobiDB-lite"/>
    </source>
</evidence>
<dbReference type="AlphaFoldDB" id="A0A4V6A1D8"/>
<dbReference type="EMBL" id="RCHU01001174">
    <property type="protein sequence ID" value="TKR74175.1"/>
    <property type="molecule type" value="Genomic_DNA"/>
</dbReference>
<name>A0A4V6A1D8_POPAL</name>
<evidence type="ECO:0000313" key="2">
    <source>
        <dbReference type="EMBL" id="TKR74175.1"/>
    </source>
</evidence>
<sequence length="357" mass="41143">MEGLSIHGWIIRSVLDYKSSNWKRSLVEALCSGGYGYRILFNRCYTFSHRDRFTMISNWFSYRGKGSSLSFHIPPVFQGLVVGVVYQRLIGLSCAAKLCIKNKSNDIQLFEAYVWVPVLTNLMRYISLSEMAMKEHCEDEELELCVGLYMGEDAGVFECGIHVIVEKTDLFEGSEWDHESEVGRDGGIPAPPYLSQYWLYNFIGIDDKQGGGHQEFKAILKNKRDGIPLFEATHARPYFRDRWLRLISRREMAMEKYCEDDELELHVILRSENSEVVRYGIHVILTSPFGPSTYDQIPALDPDHDIDYYETSFEGSGSSDHEIDNQESEVESDRTIPSPPYHLHHHPRHGSMRFSTM</sequence>
<proteinExistence type="predicted"/>
<comment type="caution">
    <text evidence="2">The sequence shown here is derived from an EMBL/GenBank/DDBJ whole genome shotgun (WGS) entry which is preliminary data.</text>
</comment>
<reference evidence="2" key="1">
    <citation type="submission" date="2018-10" db="EMBL/GenBank/DDBJ databases">
        <title>Population genomic analysis revealed the cold adaptation of white poplar.</title>
        <authorList>
            <person name="Liu Y.-J."/>
        </authorList>
    </citation>
    <scope>NUCLEOTIDE SEQUENCE [LARGE SCALE GENOMIC DNA]</scope>
    <source>
        <strain evidence="2">PAL-ZL1</strain>
    </source>
</reference>
<protein>
    <recommendedName>
        <fullName evidence="3">TMV resistance protein N-like</fullName>
    </recommendedName>
</protein>